<dbReference type="InParanoid" id="C5K555"/>
<dbReference type="GO" id="GO:0009117">
    <property type="term" value="P:nucleotide metabolic process"/>
    <property type="evidence" value="ECO:0007669"/>
    <property type="project" value="InterPro"/>
</dbReference>
<feature type="transmembrane region" description="Helical" evidence="1">
    <location>
        <begin position="15"/>
        <end position="33"/>
    </location>
</feature>
<gene>
    <name evidence="3" type="ORF">Pmar_PMAR010219</name>
</gene>
<dbReference type="SUPFAM" id="SSF54197">
    <property type="entry name" value="HIT-like"/>
    <property type="match status" value="1"/>
</dbReference>
<keyword evidence="1" id="KW-1133">Transmembrane helix</keyword>
<dbReference type="InterPro" id="IPR045759">
    <property type="entry name" value="Ap4A_phos1/2_N"/>
</dbReference>
<feature type="domain" description="Ap4A phosphorylase 1/2 N-terminal" evidence="2">
    <location>
        <begin position="54"/>
        <end position="198"/>
    </location>
</feature>
<keyword evidence="1" id="KW-0472">Membrane</keyword>
<dbReference type="EMBL" id="GG670562">
    <property type="protein sequence ID" value="EER20477.1"/>
    <property type="molecule type" value="Genomic_DNA"/>
</dbReference>
<dbReference type="Gene3D" id="3.30.428.70">
    <property type="match status" value="1"/>
</dbReference>
<accession>C5K555</accession>
<dbReference type="PANTHER" id="PTHR38420">
    <property type="entry name" value="AP-4-A PHOSPHORYLASE II"/>
    <property type="match status" value="1"/>
</dbReference>
<dbReference type="GO" id="GO:0005524">
    <property type="term" value="F:ATP binding"/>
    <property type="evidence" value="ECO:0007669"/>
    <property type="project" value="InterPro"/>
</dbReference>
<dbReference type="Pfam" id="PF19327">
    <property type="entry name" value="Ap4A_phos_N"/>
    <property type="match status" value="1"/>
</dbReference>
<dbReference type="InterPro" id="IPR043171">
    <property type="entry name" value="Ap4A_phos1/2-like"/>
</dbReference>
<keyword evidence="1" id="KW-0812">Transmembrane</keyword>
<name>C5K555_PERM5</name>
<dbReference type="RefSeq" id="XP_002788681.1">
    <property type="nucleotide sequence ID" value="XM_002788635.1"/>
</dbReference>
<dbReference type="InterPro" id="IPR009163">
    <property type="entry name" value="Ap4A_phos1/2"/>
</dbReference>
<dbReference type="GeneID" id="9054027"/>
<dbReference type="GO" id="GO:0003877">
    <property type="term" value="F:ATP:ADP adenylyltransferase activity"/>
    <property type="evidence" value="ECO:0007669"/>
    <property type="project" value="InterPro"/>
</dbReference>
<proteinExistence type="predicted"/>
<protein>
    <recommendedName>
        <fullName evidence="2">Ap4A phosphorylase 1/2 N-terminal domain-containing protein</fullName>
    </recommendedName>
</protein>
<dbReference type="Proteomes" id="UP000007800">
    <property type="component" value="Unassembled WGS sequence"/>
</dbReference>
<sequence length="242" mass="26583">MPHSSSSITNFRSKLAAAAAVCSGAVGLLYYYYSYRCINNIADEDYPLDGLSLAELQARIGAQQEKAKRNGSLISVPTTEEVLEDGRVRVAENLKWKPKGSSVAKRNPFLPPYDSGLCIGDMMETGHRLLLNKYAVMPGHVLVVTKLYFNQNDSLTWGDFKAVHRILRCLGDKAVAFFNHGPESGFSQTHRHIQIVPNVEYPMKAAYTEGRQVGFKYATRPVASIEAVDSTGTKGAGLELVP</sequence>
<evidence type="ECO:0000313" key="3">
    <source>
        <dbReference type="EMBL" id="EER20477.1"/>
    </source>
</evidence>
<dbReference type="InterPro" id="IPR036265">
    <property type="entry name" value="HIT-like_sf"/>
</dbReference>
<reference evidence="3 4" key="1">
    <citation type="submission" date="2008-07" db="EMBL/GenBank/DDBJ databases">
        <authorList>
            <person name="El-Sayed N."/>
            <person name="Caler E."/>
            <person name="Inman J."/>
            <person name="Amedeo P."/>
            <person name="Hass B."/>
            <person name="Wortman J."/>
        </authorList>
    </citation>
    <scope>NUCLEOTIDE SEQUENCE [LARGE SCALE GENOMIC DNA]</scope>
    <source>
        <strain evidence="4">ATCC 50983 / TXsc</strain>
    </source>
</reference>
<evidence type="ECO:0000259" key="2">
    <source>
        <dbReference type="Pfam" id="PF19327"/>
    </source>
</evidence>
<organism evidence="4">
    <name type="scientific">Perkinsus marinus (strain ATCC 50983 / TXsc)</name>
    <dbReference type="NCBI Taxonomy" id="423536"/>
    <lineage>
        <taxon>Eukaryota</taxon>
        <taxon>Sar</taxon>
        <taxon>Alveolata</taxon>
        <taxon>Perkinsozoa</taxon>
        <taxon>Perkinsea</taxon>
        <taxon>Perkinsida</taxon>
        <taxon>Perkinsidae</taxon>
        <taxon>Perkinsus</taxon>
    </lineage>
</organism>
<keyword evidence="4" id="KW-1185">Reference proteome</keyword>
<evidence type="ECO:0000313" key="4">
    <source>
        <dbReference type="Proteomes" id="UP000007800"/>
    </source>
</evidence>
<evidence type="ECO:0000256" key="1">
    <source>
        <dbReference type="SAM" id="Phobius"/>
    </source>
</evidence>
<dbReference type="AlphaFoldDB" id="C5K555"/>
<dbReference type="PANTHER" id="PTHR38420:SF1">
    <property type="entry name" value="PUTATIVE (AFU_ORTHOLOGUE AFUA_5G14690)-RELATED"/>
    <property type="match status" value="1"/>
</dbReference>
<dbReference type="OrthoDB" id="311648at2759"/>